<protein>
    <submittedName>
        <fullName evidence="1">Uncharacterized protein</fullName>
    </submittedName>
</protein>
<accession>G3GRN1</accession>
<organism evidence="1 2">
    <name type="scientific">Cricetulus griseus</name>
    <name type="common">Chinese hamster</name>
    <name type="synonym">Cricetulus barabensis griseus</name>
    <dbReference type="NCBI Taxonomy" id="10029"/>
    <lineage>
        <taxon>Eukaryota</taxon>
        <taxon>Metazoa</taxon>
        <taxon>Chordata</taxon>
        <taxon>Craniata</taxon>
        <taxon>Vertebrata</taxon>
        <taxon>Euteleostomi</taxon>
        <taxon>Mammalia</taxon>
        <taxon>Eutheria</taxon>
        <taxon>Euarchontoglires</taxon>
        <taxon>Glires</taxon>
        <taxon>Rodentia</taxon>
        <taxon>Myomorpha</taxon>
        <taxon>Muroidea</taxon>
        <taxon>Cricetidae</taxon>
        <taxon>Cricetinae</taxon>
        <taxon>Cricetulus</taxon>
    </lineage>
</organism>
<reference evidence="2" key="1">
    <citation type="journal article" date="2011" name="Nat. Biotechnol.">
        <title>The genomic sequence of the Chinese hamster ovary (CHO)-K1 cell line.</title>
        <authorList>
            <person name="Xu X."/>
            <person name="Nagarajan H."/>
            <person name="Lewis N.E."/>
            <person name="Pan S."/>
            <person name="Cai Z."/>
            <person name="Liu X."/>
            <person name="Chen W."/>
            <person name="Xie M."/>
            <person name="Wang W."/>
            <person name="Hammond S."/>
            <person name="Andersen M.R."/>
            <person name="Neff N."/>
            <person name="Passarelli B."/>
            <person name="Koh W."/>
            <person name="Fan H.C."/>
            <person name="Wang J."/>
            <person name="Gui Y."/>
            <person name="Lee K.H."/>
            <person name="Betenbaugh M.J."/>
            <person name="Quake S.R."/>
            <person name="Famili I."/>
            <person name="Palsson B.O."/>
            <person name="Wang J."/>
        </authorList>
    </citation>
    <scope>NUCLEOTIDE SEQUENCE [LARGE SCALE GENOMIC DNA]</scope>
    <source>
        <strain evidence="2">CHO K1 cell line</strain>
    </source>
</reference>
<dbReference type="InParanoid" id="G3GRN1"/>
<dbReference type="GlyGen" id="G3GRN1">
    <property type="glycosylation" value="1 site"/>
</dbReference>
<sequence length="50" mass="5776">MYSTVTPSNSYMNTYLRRSNSTVVTLMRKYSGKVLYESISMAAHLLYRCS</sequence>
<proteinExistence type="predicted"/>
<gene>
    <name evidence="1" type="ORF">I79_000184</name>
</gene>
<dbReference type="AlphaFoldDB" id="G3GRN1"/>
<dbReference type="EMBL" id="JH000003">
    <property type="protein sequence ID" value="EGV99907.1"/>
    <property type="molecule type" value="Genomic_DNA"/>
</dbReference>
<dbReference type="Proteomes" id="UP000001075">
    <property type="component" value="Unassembled WGS sequence"/>
</dbReference>
<evidence type="ECO:0000313" key="2">
    <source>
        <dbReference type="Proteomes" id="UP000001075"/>
    </source>
</evidence>
<evidence type="ECO:0000313" key="1">
    <source>
        <dbReference type="EMBL" id="EGV99907.1"/>
    </source>
</evidence>
<name>G3GRN1_CRIGR</name>